<dbReference type="EMBL" id="VSSQ01000097">
    <property type="protein sequence ID" value="MPL76451.1"/>
    <property type="molecule type" value="Genomic_DNA"/>
</dbReference>
<proteinExistence type="predicted"/>
<reference evidence="1" key="1">
    <citation type="submission" date="2019-08" db="EMBL/GenBank/DDBJ databases">
        <authorList>
            <person name="Kucharzyk K."/>
            <person name="Murdoch R.W."/>
            <person name="Higgins S."/>
            <person name="Loffler F."/>
        </authorList>
    </citation>
    <scope>NUCLEOTIDE SEQUENCE</scope>
</reference>
<organism evidence="1">
    <name type="scientific">bioreactor metagenome</name>
    <dbReference type="NCBI Taxonomy" id="1076179"/>
    <lineage>
        <taxon>unclassified sequences</taxon>
        <taxon>metagenomes</taxon>
        <taxon>ecological metagenomes</taxon>
    </lineage>
</organism>
<dbReference type="AlphaFoldDB" id="A0A644UC67"/>
<accession>A0A644UC67</accession>
<gene>
    <name evidence="1" type="ORF">SDC9_22296</name>
</gene>
<sequence>MAIKDYRLDPFLNVINIKKISGEYHQVPNQSPYTVRLNEVPQKTDPSSLNIKFANGAVLTEVAAQPSQGQYWPDYNTAAHGVADWNTGTLLFNAADAGKIVYASYNGIGTLVDDRVQDMLELAVTTSTQPERDVRLSGTAVSYDSSESSGGGNLASGYVRVKQHRGLPAGTYTLREVIQHLINRSQTLEFVKGTNYYNCDCDCGDDM</sequence>
<comment type="caution">
    <text evidence="1">The sequence shown here is derived from an EMBL/GenBank/DDBJ whole genome shotgun (WGS) entry which is preliminary data.</text>
</comment>
<name>A0A644UC67_9ZZZZ</name>
<protein>
    <submittedName>
        <fullName evidence="1">Uncharacterized protein</fullName>
    </submittedName>
</protein>
<evidence type="ECO:0000313" key="1">
    <source>
        <dbReference type="EMBL" id="MPL76451.1"/>
    </source>
</evidence>